<dbReference type="InterPro" id="IPR040255">
    <property type="entry name" value="Non-specific_endonuclease"/>
</dbReference>
<dbReference type="EMBL" id="PIUM01000033">
    <property type="protein sequence ID" value="PKU22355.1"/>
    <property type="molecule type" value="Genomic_DNA"/>
</dbReference>
<dbReference type="AlphaFoldDB" id="A0A2N3PPN3"/>
<dbReference type="SMART" id="SM00477">
    <property type="entry name" value="NUC"/>
    <property type="match status" value="1"/>
</dbReference>
<sequence>MVRLFILALALLLGQPAFAADCPVLSETGHPLLAAGAHVTPVCHAGYAALHDDDLLIPRWVAYRLTTLHTLGCVKLSGEFHAEGALPAGRRAEPDDYRRSGFDRGHQAPAEDFTWDLQQTYDSFSMVNAVPQLPGLNREGWERLEQTVRAWAWTRGSVIIFSGPVLTPSPPSIGASGVAVPIAFFKVIYDPAEGQAIGFLMPQRYIAKGDLGRWVASIAEIQARTGITFPLPGSVDITARPTLWPADISGWRHAHRQACEAARKEQLQ</sequence>
<feature type="signal peptide" evidence="3">
    <location>
        <begin position="1"/>
        <end position="19"/>
    </location>
</feature>
<dbReference type="InterPro" id="IPR044929">
    <property type="entry name" value="DNA/RNA_non-sp_Endonuclease_sf"/>
</dbReference>
<evidence type="ECO:0000259" key="4">
    <source>
        <dbReference type="SMART" id="SM00477"/>
    </source>
</evidence>
<dbReference type="Gene3D" id="3.40.570.10">
    <property type="entry name" value="Extracellular Endonuclease, subunit A"/>
    <property type="match status" value="1"/>
</dbReference>
<comment type="caution">
    <text evidence="6">The sequence shown here is derived from an EMBL/GenBank/DDBJ whole genome shotgun (WGS) entry which is preliminary data.</text>
</comment>
<feature type="binding site" evidence="2">
    <location>
        <position position="137"/>
    </location>
    <ligand>
        <name>Mg(2+)</name>
        <dbReference type="ChEBI" id="CHEBI:18420"/>
        <note>catalytic</note>
    </ligand>
</feature>
<dbReference type="GO" id="GO:0016787">
    <property type="term" value="F:hydrolase activity"/>
    <property type="evidence" value="ECO:0007669"/>
    <property type="project" value="InterPro"/>
</dbReference>
<keyword evidence="3" id="KW-0732">Signal</keyword>
<keyword evidence="2" id="KW-0479">Metal-binding</keyword>
<protein>
    <recommendedName>
        <fullName evidence="8">Endonuclease</fullName>
    </recommendedName>
</protein>
<feature type="chain" id="PRO_5014910903" description="Endonuclease" evidence="3">
    <location>
        <begin position="20"/>
        <end position="268"/>
    </location>
</feature>
<evidence type="ECO:0000313" key="7">
    <source>
        <dbReference type="Proteomes" id="UP000233293"/>
    </source>
</evidence>
<feature type="domain" description="DNA/RNA non-specific endonuclease/pyrophosphatase/phosphodiesterase" evidence="5">
    <location>
        <begin position="43"/>
        <end position="234"/>
    </location>
</feature>
<evidence type="ECO:0000313" key="6">
    <source>
        <dbReference type="EMBL" id="PKU22355.1"/>
    </source>
</evidence>
<accession>A0A2N3PPN3</accession>
<organism evidence="6 7">
    <name type="scientific">Telmatospirillum siberiense</name>
    <dbReference type="NCBI Taxonomy" id="382514"/>
    <lineage>
        <taxon>Bacteria</taxon>
        <taxon>Pseudomonadati</taxon>
        <taxon>Pseudomonadota</taxon>
        <taxon>Alphaproteobacteria</taxon>
        <taxon>Rhodospirillales</taxon>
        <taxon>Rhodospirillaceae</taxon>
        <taxon>Telmatospirillum</taxon>
    </lineage>
</organism>
<feature type="domain" description="ENPP1-3/EXOG-like endonuclease/phosphodiesterase" evidence="4">
    <location>
        <begin position="44"/>
        <end position="237"/>
    </location>
</feature>
<dbReference type="SMART" id="SM00892">
    <property type="entry name" value="Endonuclease_NS"/>
    <property type="match status" value="1"/>
</dbReference>
<name>A0A2N3PPN3_9PROT</name>
<dbReference type="InterPro" id="IPR020821">
    <property type="entry name" value="ENPP1-3/EXOG-like_nuc-like"/>
</dbReference>
<keyword evidence="7" id="KW-1185">Reference proteome</keyword>
<gene>
    <name evidence="6" type="ORF">CWS72_22010</name>
</gene>
<dbReference type="PANTHER" id="PTHR13966">
    <property type="entry name" value="ENDONUCLEASE RELATED"/>
    <property type="match status" value="1"/>
</dbReference>
<dbReference type="InterPro" id="IPR044925">
    <property type="entry name" value="His-Me_finger_sf"/>
</dbReference>
<dbReference type="RefSeq" id="WP_101252802.1">
    <property type="nucleotide sequence ID" value="NZ_PIUM01000033.1"/>
</dbReference>
<evidence type="ECO:0000256" key="3">
    <source>
        <dbReference type="SAM" id="SignalP"/>
    </source>
</evidence>
<dbReference type="PANTHER" id="PTHR13966:SF5">
    <property type="entry name" value="ENDONUCLEASE G, MITOCHONDRIAL"/>
    <property type="match status" value="1"/>
</dbReference>
<dbReference type="SUPFAM" id="SSF54060">
    <property type="entry name" value="His-Me finger endonucleases"/>
    <property type="match status" value="1"/>
</dbReference>
<evidence type="ECO:0000256" key="1">
    <source>
        <dbReference type="PIRSR" id="PIRSR640255-1"/>
    </source>
</evidence>
<feature type="active site" description="Proton acceptor" evidence="1">
    <location>
        <position position="106"/>
    </location>
</feature>
<dbReference type="GO" id="GO:0003676">
    <property type="term" value="F:nucleic acid binding"/>
    <property type="evidence" value="ECO:0007669"/>
    <property type="project" value="InterPro"/>
</dbReference>
<dbReference type="GO" id="GO:0046872">
    <property type="term" value="F:metal ion binding"/>
    <property type="evidence" value="ECO:0007669"/>
    <property type="project" value="UniProtKB-KW"/>
</dbReference>
<dbReference type="Pfam" id="PF01223">
    <property type="entry name" value="Endonuclease_NS"/>
    <property type="match status" value="1"/>
</dbReference>
<dbReference type="Proteomes" id="UP000233293">
    <property type="component" value="Unassembled WGS sequence"/>
</dbReference>
<evidence type="ECO:0000259" key="5">
    <source>
        <dbReference type="SMART" id="SM00892"/>
    </source>
</evidence>
<proteinExistence type="predicted"/>
<dbReference type="GO" id="GO:0004519">
    <property type="term" value="F:endonuclease activity"/>
    <property type="evidence" value="ECO:0007669"/>
    <property type="project" value="TreeGrafter"/>
</dbReference>
<evidence type="ECO:0000256" key="2">
    <source>
        <dbReference type="PIRSR" id="PIRSR640255-2"/>
    </source>
</evidence>
<dbReference type="OrthoDB" id="9811262at2"/>
<dbReference type="InterPro" id="IPR001604">
    <property type="entry name" value="Endo_G_ENPP1-like_dom"/>
</dbReference>
<evidence type="ECO:0008006" key="8">
    <source>
        <dbReference type="Google" id="ProtNLM"/>
    </source>
</evidence>
<reference evidence="7" key="1">
    <citation type="submission" date="2017-12" db="EMBL/GenBank/DDBJ databases">
        <title>Draft genome sequence of Telmatospirillum siberiense 26-4b1T, an acidotolerant peatland alphaproteobacterium potentially involved in sulfur cycling.</title>
        <authorList>
            <person name="Hausmann B."/>
            <person name="Pjevac P."/>
            <person name="Schreck K."/>
            <person name="Herbold C.W."/>
            <person name="Daims H."/>
            <person name="Wagner M."/>
            <person name="Pester M."/>
            <person name="Loy A."/>
        </authorList>
    </citation>
    <scope>NUCLEOTIDE SEQUENCE [LARGE SCALE GENOMIC DNA]</scope>
    <source>
        <strain evidence="7">26-4b1</strain>
    </source>
</reference>